<evidence type="ECO:0000313" key="10">
    <source>
        <dbReference type="Proteomes" id="UP001319060"/>
    </source>
</evidence>
<name>A0ABS2ZJ29_9BACL</name>
<feature type="transmembrane region" description="Helical" evidence="7">
    <location>
        <begin position="104"/>
        <end position="126"/>
    </location>
</feature>
<dbReference type="PANTHER" id="PTHR30465:SF44">
    <property type="entry name" value="ABC-TYPE DIPEPTIDE_OLIGOPEPTIDE TRANSPORT SYSTEM, PERMEASE COMPONENT"/>
    <property type="match status" value="1"/>
</dbReference>
<keyword evidence="2 7" id="KW-0813">Transport</keyword>
<evidence type="ECO:0000313" key="9">
    <source>
        <dbReference type="EMBL" id="MBN3546656.1"/>
    </source>
</evidence>
<dbReference type="Proteomes" id="UP001319060">
    <property type="component" value="Unassembled WGS sequence"/>
</dbReference>
<keyword evidence="5 7" id="KW-1133">Transmembrane helix</keyword>
<keyword evidence="4 7" id="KW-0812">Transmembrane</keyword>
<dbReference type="InterPro" id="IPR035906">
    <property type="entry name" value="MetI-like_sf"/>
</dbReference>
<dbReference type="PANTHER" id="PTHR30465">
    <property type="entry name" value="INNER MEMBRANE ABC TRANSPORTER"/>
    <property type="match status" value="1"/>
</dbReference>
<dbReference type="EMBL" id="JAFHKS010000044">
    <property type="protein sequence ID" value="MBN3546656.1"/>
    <property type="molecule type" value="Genomic_DNA"/>
</dbReference>
<evidence type="ECO:0000256" key="7">
    <source>
        <dbReference type="RuleBase" id="RU363032"/>
    </source>
</evidence>
<keyword evidence="3" id="KW-1003">Cell membrane</keyword>
<accession>A0ABS2ZJ29</accession>
<sequence>MKITRLTTNFLLLVAGILLMGSIPFLMFDMERQITILKMVEKKELSNTLFLYDSLQFNVDAYFNHIKELIITLLTDQRFEYYKSAEFHPIFPELLDYYLLSMKYLIMSLLIGIISALFLTFIIMLFQNRNREKVKQLLFVIESLPDIFLIFLLQFTIIWIYKKTDIVLFQVVNSFGKPAYVLPVICLSILPAVYITKYLLLSFEEEEGKPYVEMAKGKGLTRLQVLVVHIFRNAIITLMFHFKTIFWFSLSNLFVLEIIFNIYGIMTHIKTHASINPDVVTLSILLIFIPYYFLFQATSVMISRKVKGGINL</sequence>
<organism evidence="9 10">
    <name type="scientific">Fictibacillus barbaricus</name>
    <dbReference type="NCBI Taxonomy" id="182136"/>
    <lineage>
        <taxon>Bacteria</taxon>
        <taxon>Bacillati</taxon>
        <taxon>Bacillota</taxon>
        <taxon>Bacilli</taxon>
        <taxon>Bacillales</taxon>
        <taxon>Fictibacillaceae</taxon>
        <taxon>Fictibacillus</taxon>
    </lineage>
</organism>
<feature type="transmembrane region" description="Helical" evidence="7">
    <location>
        <begin position="7"/>
        <end position="28"/>
    </location>
</feature>
<dbReference type="Pfam" id="PF00528">
    <property type="entry name" value="BPD_transp_1"/>
    <property type="match status" value="1"/>
</dbReference>
<proteinExistence type="inferred from homology"/>
<feature type="domain" description="ABC transmembrane type-1" evidence="8">
    <location>
        <begin position="94"/>
        <end position="297"/>
    </location>
</feature>
<feature type="transmembrane region" description="Helical" evidence="7">
    <location>
        <begin position="138"/>
        <end position="160"/>
    </location>
</feature>
<evidence type="ECO:0000259" key="8">
    <source>
        <dbReference type="PROSITE" id="PS50928"/>
    </source>
</evidence>
<comment type="similarity">
    <text evidence="7">Belongs to the binding-protein-dependent transport system permease family.</text>
</comment>
<dbReference type="CDD" id="cd06261">
    <property type="entry name" value="TM_PBP2"/>
    <property type="match status" value="1"/>
</dbReference>
<feature type="transmembrane region" description="Helical" evidence="7">
    <location>
        <begin position="245"/>
        <end position="263"/>
    </location>
</feature>
<feature type="transmembrane region" description="Helical" evidence="7">
    <location>
        <begin position="275"/>
        <end position="294"/>
    </location>
</feature>
<keyword evidence="6 7" id="KW-0472">Membrane</keyword>
<dbReference type="RefSeq" id="WP_188400961.1">
    <property type="nucleotide sequence ID" value="NZ_BMCE01000001.1"/>
</dbReference>
<dbReference type="InterPro" id="IPR000515">
    <property type="entry name" value="MetI-like"/>
</dbReference>
<feature type="transmembrane region" description="Helical" evidence="7">
    <location>
        <begin position="180"/>
        <end position="200"/>
    </location>
</feature>
<keyword evidence="10" id="KW-1185">Reference proteome</keyword>
<protein>
    <submittedName>
        <fullName evidence="9">ABC transporter permease subunit</fullName>
    </submittedName>
</protein>
<evidence type="ECO:0000256" key="5">
    <source>
        <dbReference type="ARBA" id="ARBA00022989"/>
    </source>
</evidence>
<reference evidence="9 10" key="1">
    <citation type="submission" date="2021-01" db="EMBL/GenBank/DDBJ databases">
        <title>Genome Sequencing of Type Strains.</title>
        <authorList>
            <person name="Lemaire J.F."/>
            <person name="Inderbitzin P."/>
            <person name="Collins S.B."/>
            <person name="Wespe N."/>
            <person name="Knight-Connoni V."/>
        </authorList>
    </citation>
    <scope>NUCLEOTIDE SEQUENCE [LARGE SCALE GENOMIC DNA]</scope>
    <source>
        <strain evidence="9 10">DSM 14730</strain>
    </source>
</reference>
<dbReference type="SUPFAM" id="SSF161098">
    <property type="entry name" value="MetI-like"/>
    <property type="match status" value="1"/>
</dbReference>
<comment type="caution">
    <text evidence="9">The sequence shown here is derived from an EMBL/GenBank/DDBJ whole genome shotgun (WGS) entry which is preliminary data.</text>
</comment>
<evidence type="ECO:0000256" key="3">
    <source>
        <dbReference type="ARBA" id="ARBA00022475"/>
    </source>
</evidence>
<feature type="transmembrane region" description="Helical" evidence="7">
    <location>
        <begin position="220"/>
        <end position="239"/>
    </location>
</feature>
<evidence type="ECO:0000256" key="6">
    <source>
        <dbReference type="ARBA" id="ARBA00023136"/>
    </source>
</evidence>
<dbReference type="Gene3D" id="1.10.3720.10">
    <property type="entry name" value="MetI-like"/>
    <property type="match status" value="1"/>
</dbReference>
<evidence type="ECO:0000256" key="1">
    <source>
        <dbReference type="ARBA" id="ARBA00004651"/>
    </source>
</evidence>
<evidence type="ECO:0000256" key="2">
    <source>
        <dbReference type="ARBA" id="ARBA00022448"/>
    </source>
</evidence>
<evidence type="ECO:0000256" key="4">
    <source>
        <dbReference type="ARBA" id="ARBA00022692"/>
    </source>
</evidence>
<comment type="subcellular location">
    <subcellularLocation>
        <location evidence="1 7">Cell membrane</location>
        <topology evidence="1 7">Multi-pass membrane protein</topology>
    </subcellularLocation>
</comment>
<gene>
    <name evidence="9" type="ORF">JYA64_15215</name>
</gene>
<dbReference type="PROSITE" id="PS50928">
    <property type="entry name" value="ABC_TM1"/>
    <property type="match status" value="1"/>
</dbReference>